<dbReference type="PANTHER" id="PTHR47837:SF1">
    <property type="entry name" value="GTP PYROPHOSPHOKINASE YJBM"/>
    <property type="match status" value="1"/>
</dbReference>
<dbReference type="GO" id="GO:0015969">
    <property type="term" value="P:guanosine tetraphosphate metabolic process"/>
    <property type="evidence" value="ECO:0007669"/>
    <property type="project" value="InterPro"/>
</dbReference>
<comment type="caution">
    <text evidence="2">The sequence shown here is derived from an EMBL/GenBank/DDBJ whole genome shotgun (WGS) entry which is preliminary data.</text>
</comment>
<dbReference type="PANTHER" id="PTHR47837">
    <property type="entry name" value="GTP PYROPHOSPHOKINASE YJBM"/>
    <property type="match status" value="1"/>
</dbReference>
<dbReference type="Proteomes" id="UP001196316">
    <property type="component" value="Unassembled WGS sequence"/>
</dbReference>
<proteinExistence type="predicted"/>
<evidence type="ECO:0000313" key="3">
    <source>
        <dbReference type="Proteomes" id="UP001196316"/>
    </source>
</evidence>
<dbReference type="InterPro" id="IPR007685">
    <property type="entry name" value="RelA_SpoT"/>
</dbReference>
<feature type="domain" description="RelA/SpoT" evidence="1">
    <location>
        <begin position="65"/>
        <end position="184"/>
    </location>
</feature>
<dbReference type="SMART" id="SM00954">
    <property type="entry name" value="RelA_SpoT"/>
    <property type="match status" value="1"/>
</dbReference>
<protein>
    <submittedName>
        <fullName evidence="2">RelA/SpoT domain-containing protein</fullName>
    </submittedName>
</protein>
<sequence length="347" mass="40665">MKYSRKEIDKTGKIMLTATDQETFKQAIEKINDWRSLHLIPLDMLQQKIVAFLDFNNIRPFLISRRLKRLTSIQYKLDLNPEMGLGGMQDIGGLRVVINTVEELLRLQALLRSLPIDDFECRRMYDYVNEPKDSGYRSIHFAYIYHCENKDYDGLRIELQIRTRLQHLWATAVETAGLYTNTSLKSSQGKNEWLDFFKVVSALFCYKEQLPVARNLSKMTMKALMVECYARNKRYRYSDILKALNVSVHETEDKTQEYSYYLIFINFENTTVNVTSFKRNEEKLASEKYTEIESKLQDGKNAAVLVSVSKVDELRKAYPSYFLDTKEFTGNIDKICKNCLDWNLLSN</sequence>
<accession>A0AAW4NHK5</accession>
<reference evidence="2" key="1">
    <citation type="submission" date="2021-06" db="EMBL/GenBank/DDBJ databases">
        <title>Collection of gut derived symbiotic bacterial strains cultured from healthy donors.</title>
        <authorList>
            <person name="Lin H."/>
            <person name="Littmann E."/>
            <person name="Pamer E.G."/>
        </authorList>
    </citation>
    <scope>NUCLEOTIDE SEQUENCE</scope>
    <source>
        <strain evidence="2">MSK.21.60</strain>
    </source>
</reference>
<organism evidence="2 3">
    <name type="scientific">Segatella copri</name>
    <dbReference type="NCBI Taxonomy" id="165179"/>
    <lineage>
        <taxon>Bacteria</taxon>
        <taxon>Pseudomonadati</taxon>
        <taxon>Bacteroidota</taxon>
        <taxon>Bacteroidia</taxon>
        <taxon>Bacteroidales</taxon>
        <taxon>Prevotellaceae</taxon>
        <taxon>Segatella</taxon>
    </lineage>
</organism>
<evidence type="ECO:0000313" key="2">
    <source>
        <dbReference type="EMBL" id="MBV3408536.1"/>
    </source>
</evidence>
<dbReference type="AlphaFoldDB" id="A0AAW4NHK5"/>
<evidence type="ECO:0000259" key="1">
    <source>
        <dbReference type="SMART" id="SM00954"/>
    </source>
</evidence>
<dbReference type="CDD" id="cd05399">
    <property type="entry name" value="NT_Rel-Spo_like"/>
    <property type="match status" value="1"/>
</dbReference>
<dbReference type="EMBL" id="JAHOEP010000022">
    <property type="protein sequence ID" value="MBV3408536.1"/>
    <property type="molecule type" value="Genomic_DNA"/>
</dbReference>
<name>A0AAW4NHK5_9BACT</name>
<dbReference type="Pfam" id="PF04607">
    <property type="entry name" value="RelA_SpoT"/>
    <property type="match status" value="1"/>
</dbReference>
<gene>
    <name evidence="2" type="ORF">KSW80_09025</name>
</gene>
<dbReference type="RefSeq" id="WP_217326650.1">
    <property type="nucleotide sequence ID" value="NZ_JAHOEK010000022.1"/>
</dbReference>
<dbReference type="InterPro" id="IPR052366">
    <property type="entry name" value="GTP_Pyrophosphokinase"/>
</dbReference>